<evidence type="ECO:0000313" key="3">
    <source>
        <dbReference type="EMBL" id="KFI81220.1"/>
    </source>
</evidence>
<keyword evidence="2" id="KW-0472">Membrane</keyword>
<evidence type="ECO:0000256" key="1">
    <source>
        <dbReference type="SAM" id="MobiDB-lite"/>
    </source>
</evidence>
<comment type="caution">
    <text evidence="3">The sequence shown here is derived from an EMBL/GenBank/DDBJ whole genome shotgun (WGS) entry which is preliminary data.</text>
</comment>
<accession>A0A087CD70</accession>
<feature type="transmembrane region" description="Helical" evidence="2">
    <location>
        <begin position="37"/>
        <end position="56"/>
    </location>
</feature>
<keyword evidence="4" id="KW-1185">Reference proteome</keyword>
<gene>
    <name evidence="3" type="ORF">BPSY_1628</name>
</gene>
<feature type="region of interest" description="Disordered" evidence="1">
    <location>
        <begin position="92"/>
        <end position="112"/>
    </location>
</feature>
<protein>
    <submittedName>
        <fullName evidence="3">Uncharacterized protein</fullName>
    </submittedName>
</protein>
<sequence length="112" mass="11811">MEYVLYAGIAIVGVAIGVFFGALPLRSSEMNDRQQKHSSLVGMIALGVVAVLIIIGQDAASWIAIAALFIGFGAGKIPVLHRALIHRWPYLKATPGTKGKGQGKGSGKQGRR</sequence>
<dbReference type="Proteomes" id="UP000029050">
    <property type="component" value="Unassembled WGS sequence"/>
</dbReference>
<dbReference type="EMBL" id="JGZI01000010">
    <property type="protein sequence ID" value="KFI81220.1"/>
    <property type="molecule type" value="Genomic_DNA"/>
</dbReference>
<name>A0A087CD70_9BIFI</name>
<organism evidence="3 4">
    <name type="scientific">Bifidobacterium psychraerophilum</name>
    <dbReference type="NCBI Taxonomy" id="218140"/>
    <lineage>
        <taxon>Bacteria</taxon>
        <taxon>Bacillati</taxon>
        <taxon>Actinomycetota</taxon>
        <taxon>Actinomycetes</taxon>
        <taxon>Bifidobacteriales</taxon>
        <taxon>Bifidobacteriaceae</taxon>
        <taxon>Bifidobacterium</taxon>
    </lineage>
</organism>
<proteinExistence type="predicted"/>
<dbReference type="STRING" id="218140.BPSY_1628"/>
<feature type="compositionally biased region" description="Gly residues" evidence="1">
    <location>
        <begin position="98"/>
        <end position="112"/>
    </location>
</feature>
<feature type="transmembrane region" description="Helical" evidence="2">
    <location>
        <begin position="6"/>
        <end position="25"/>
    </location>
</feature>
<keyword evidence="2" id="KW-0812">Transmembrane</keyword>
<dbReference type="RefSeq" id="WP_033496314.1">
    <property type="nucleotide sequence ID" value="NZ_BAABVZ010000003.1"/>
</dbReference>
<keyword evidence="2" id="KW-1133">Transmembrane helix</keyword>
<evidence type="ECO:0000313" key="4">
    <source>
        <dbReference type="Proteomes" id="UP000029050"/>
    </source>
</evidence>
<dbReference type="GeneID" id="98300818"/>
<evidence type="ECO:0000256" key="2">
    <source>
        <dbReference type="SAM" id="Phobius"/>
    </source>
</evidence>
<reference evidence="3 4" key="1">
    <citation type="submission" date="2014-03" db="EMBL/GenBank/DDBJ databases">
        <title>Genomics of Bifidobacteria.</title>
        <authorList>
            <person name="Ventura M."/>
            <person name="Milani C."/>
            <person name="Lugli G.A."/>
        </authorList>
    </citation>
    <scope>NUCLEOTIDE SEQUENCE [LARGE SCALE GENOMIC DNA]</scope>
    <source>
        <strain evidence="3 4">LMG 21775</strain>
    </source>
</reference>
<dbReference type="eggNOG" id="ENOG5031Y8I">
    <property type="taxonomic scope" value="Bacteria"/>
</dbReference>
<dbReference type="AlphaFoldDB" id="A0A087CD70"/>
<feature type="transmembrane region" description="Helical" evidence="2">
    <location>
        <begin position="62"/>
        <end position="80"/>
    </location>
</feature>